<reference evidence="2 3" key="1">
    <citation type="submission" date="2021-06" db="EMBL/GenBank/DDBJ databases">
        <title>Caerostris extrusa draft genome.</title>
        <authorList>
            <person name="Kono N."/>
            <person name="Arakawa K."/>
        </authorList>
    </citation>
    <scope>NUCLEOTIDE SEQUENCE [LARGE SCALE GENOMIC DNA]</scope>
</reference>
<feature type="region of interest" description="Disordered" evidence="1">
    <location>
        <begin position="1"/>
        <end position="52"/>
    </location>
</feature>
<sequence>MHWHSSDHTFERTVQKKKKEKNIISIHRKMERGGSSDEQQEEHKKKYKKKTQEEVRYGNLHTFPKPTAYPMVANMNCSFESQLSVVVALWPEVGLLVRRHHVHRHAALSDGTHVAHIKAMLVDPYPGLASPLSPIRRLASLAVPSSRQRAVLPLSSVYSVQWLVGPRLDLGSSRYEGPEQYEGPRYEGPDHLSSSML</sequence>
<gene>
    <name evidence="2" type="ORF">CEXT_255731</name>
</gene>
<dbReference type="EMBL" id="BPLR01017718">
    <property type="protein sequence ID" value="GIY93884.1"/>
    <property type="molecule type" value="Genomic_DNA"/>
</dbReference>
<keyword evidence="3" id="KW-1185">Reference proteome</keyword>
<feature type="compositionally biased region" description="Basic and acidic residues" evidence="1">
    <location>
        <begin position="1"/>
        <end position="14"/>
    </location>
</feature>
<evidence type="ECO:0000313" key="2">
    <source>
        <dbReference type="EMBL" id="GIY93884.1"/>
    </source>
</evidence>
<protein>
    <submittedName>
        <fullName evidence="2">Uncharacterized protein</fullName>
    </submittedName>
</protein>
<name>A0AAV4XIP0_CAEEX</name>
<evidence type="ECO:0000313" key="3">
    <source>
        <dbReference type="Proteomes" id="UP001054945"/>
    </source>
</evidence>
<feature type="compositionally biased region" description="Basic residues" evidence="1">
    <location>
        <begin position="15"/>
        <end position="30"/>
    </location>
</feature>
<organism evidence="2 3">
    <name type="scientific">Caerostris extrusa</name>
    <name type="common">Bark spider</name>
    <name type="synonym">Caerostris bankana</name>
    <dbReference type="NCBI Taxonomy" id="172846"/>
    <lineage>
        <taxon>Eukaryota</taxon>
        <taxon>Metazoa</taxon>
        <taxon>Ecdysozoa</taxon>
        <taxon>Arthropoda</taxon>
        <taxon>Chelicerata</taxon>
        <taxon>Arachnida</taxon>
        <taxon>Araneae</taxon>
        <taxon>Araneomorphae</taxon>
        <taxon>Entelegynae</taxon>
        <taxon>Araneoidea</taxon>
        <taxon>Araneidae</taxon>
        <taxon>Caerostris</taxon>
    </lineage>
</organism>
<proteinExistence type="predicted"/>
<dbReference type="Proteomes" id="UP001054945">
    <property type="component" value="Unassembled WGS sequence"/>
</dbReference>
<dbReference type="AlphaFoldDB" id="A0AAV4XIP0"/>
<evidence type="ECO:0000256" key="1">
    <source>
        <dbReference type="SAM" id="MobiDB-lite"/>
    </source>
</evidence>
<feature type="region of interest" description="Disordered" evidence="1">
    <location>
        <begin position="174"/>
        <end position="197"/>
    </location>
</feature>
<accession>A0AAV4XIP0</accession>
<comment type="caution">
    <text evidence="2">The sequence shown here is derived from an EMBL/GenBank/DDBJ whole genome shotgun (WGS) entry which is preliminary data.</text>
</comment>